<dbReference type="InterPro" id="IPR036291">
    <property type="entry name" value="NAD(P)-bd_dom_sf"/>
</dbReference>
<dbReference type="GO" id="GO:0016491">
    <property type="term" value="F:oxidoreductase activity"/>
    <property type="evidence" value="ECO:0007669"/>
    <property type="project" value="TreeGrafter"/>
</dbReference>
<keyword evidence="3" id="KW-1185">Reference proteome</keyword>
<accession>A0A2G5C254</accession>
<gene>
    <name evidence="2" type="ORF">AQUCO_11800033v1</name>
</gene>
<dbReference type="Pfam" id="PF00106">
    <property type="entry name" value="adh_short"/>
    <property type="match status" value="1"/>
</dbReference>
<sequence length="422" mass="46583">MSISQRLLVLKKNSKASLKRSCYAKPDTNNASKSMSSGHVRGHPPKEAKLHQGNQIFNYVTSTTEPAISIFHTKFFLEEFNFRYQMFKSKAQNFIKNFGLISTQIFKNKDIGINHHNLILGILPVMTTVRTTTISKPLSLMRSIGSSISTSRVCFCTSAVNLSNGDAGISMVQGASRGIGLEFVKQLLGRNEKGHVIATCRNPDRATGLLELKKQFPEHLDIQQLDVTDESTIEASANSIRERYGSLSLLINASGILSIPNVIQPETTLSKVQKSSLLLAYEVNAVGPIMVIKHMWPLLKAGKGFGTGQDFAVVANISARVGSIGDNRLGGWHSYRSSKSALNQLTKNLSVEFARRKDAIICILLHPGTVDTDLSKPFQKNVPQEKLFTKEYSVQKLLGIINNVTSTDNGKFFAWDGQEIPW</sequence>
<dbReference type="CDD" id="cd05325">
    <property type="entry name" value="carb_red_sniffer_like_SDR_c"/>
    <property type="match status" value="1"/>
</dbReference>
<evidence type="ECO:0000313" key="3">
    <source>
        <dbReference type="Proteomes" id="UP000230069"/>
    </source>
</evidence>
<feature type="region of interest" description="Disordered" evidence="1">
    <location>
        <begin position="23"/>
        <end position="47"/>
    </location>
</feature>
<dbReference type="GO" id="GO:0005737">
    <property type="term" value="C:cytoplasm"/>
    <property type="evidence" value="ECO:0007669"/>
    <property type="project" value="TreeGrafter"/>
</dbReference>
<proteinExistence type="predicted"/>
<dbReference type="EMBL" id="KZ305134">
    <property type="protein sequence ID" value="PIA25364.1"/>
    <property type="molecule type" value="Genomic_DNA"/>
</dbReference>
<dbReference type="Gene3D" id="3.40.50.720">
    <property type="entry name" value="NAD(P)-binding Rossmann-like Domain"/>
    <property type="match status" value="1"/>
</dbReference>
<dbReference type="SUPFAM" id="SSF51735">
    <property type="entry name" value="NAD(P)-binding Rossmann-fold domains"/>
    <property type="match status" value="1"/>
</dbReference>
<evidence type="ECO:0000313" key="2">
    <source>
        <dbReference type="EMBL" id="PIA25364.1"/>
    </source>
</evidence>
<dbReference type="InterPro" id="IPR002347">
    <property type="entry name" value="SDR_fam"/>
</dbReference>
<dbReference type="OrthoDB" id="5296at2759"/>
<dbReference type="FunCoup" id="A0A2G5C254">
    <property type="interactions" value="1294"/>
</dbReference>
<dbReference type="PANTHER" id="PTHR43544:SF12">
    <property type="entry name" value="NAD(P)-BINDING ROSSMANN-FOLD SUPERFAMILY PROTEIN"/>
    <property type="match status" value="1"/>
</dbReference>
<dbReference type="Proteomes" id="UP000230069">
    <property type="component" value="Unassembled WGS sequence"/>
</dbReference>
<protein>
    <submittedName>
        <fullName evidence="2">Uncharacterized protein</fullName>
    </submittedName>
</protein>
<dbReference type="AlphaFoldDB" id="A0A2G5C254"/>
<name>A0A2G5C254_AQUCA</name>
<dbReference type="PRINTS" id="PR00081">
    <property type="entry name" value="GDHRDH"/>
</dbReference>
<evidence type="ECO:0000256" key="1">
    <source>
        <dbReference type="SAM" id="MobiDB-lite"/>
    </source>
</evidence>
<organism evidence="2 3">
    <name type="scientific">Aquilegia coerulea</name>
    <name type="common">Rocky mountain columbine</name>
    <dbReference type="NCBI Taxonomy" id="218851"/>
    <lineage>
        <taxon>Eukaryota</taxon>
        <taxon>Viridiplantae</taxon>
        <taxon>Streptophyta</taxon>
        <taxon>Embryophyta</taxon>
        <taxon>Tracheophyta</taxon>
        <taxon>Spermatophyta</taxon>
        <taxon>Magnoliopsida</taxon>
        <taxon>Ranunculales</taxon>
        <taxon>Ranunculaceae</taxon>
        <taxon>Thalictroideae</taxon>
        <taxon>Aquilegia</taxon>
    </lineage>
</organism>
<dbReference type="STRING" id="218851.A0A2G5C254"/>
<dbReference type="InParanoid" id="A0A2G5C254"/>
<feature type="compositionally biased region" description="Polar residues" evidence="1">
    <location>
        <begin position="27"/>
        <end position="37"/>
    </location>
</feature>
<dbReference type="PANTHER" id="PTHR43544">
    <property type="entry name" value="SHORT-CHAIN DEHYDROGENASE/REDUCTASE"/>
    <property type="match status" value="1"/>
</dbReference>
<dbReference type="InterPro" id="IPR051468">
    <property type="entry name" value="Fungal_SecMetab_SDRs"/>
</dbReference>
<reference evidence="2 3" key="1">
    <citation type="submission" date="2017-09" db="EMBL/GenBank/DDBJ databases">
        <title>WGS assembly of Aquilegia coerulea Goldsmith.</title>
        <authorList>
            <person name="Hodges S."/>
            <person name="Kramer E."/>
            <person name="Nordborg M."/>
            <person name="Tomkins J."/>
            <person name="Borevitz J."/>
            <person name="Derieg N."/>
            <person name="Yan J."/>
            <person name="Mihaltcheva S."/>
            <person name="Hayes R.D."/>
            <person name="Rokhsar D."/>
        </authorList>
    </citation>
    <scope>NUCLEOTIDE SEQUENCE [LARGE SCALE GENOMIC DNA]</scope>
    <source>
        <strain evidence="3">cv. Goldsmith</strain>
    </source>
</reference>